<comment type="caution">
    <text evidence="1">The sequence shown here is derived from an EMBL/GenBank/DDBJ whole genome shotgun (WGS) entry which is preliminary data.</text>
</comment>
<name>A0A834XN45_APHGI</name>
<protein>
    <submittedName>
        <fullName evidence="1">Uncharacterized protein</fullName>
    </submittedName>
</protein>
<evidence type="ECO:0000313" key="2">
    <source>
        <dbReference type="Proteomes" id="UP000639338"/>
    </source>
</evidence>
<evidence type="ECO:0000313" key="1">
    <source>
        <dbReference type="EMBL" id="KAF7988314.1"/>
    </source>
</evidence>
<dbReference type="Proteomes" id="UP000639338">
    <property type="component" value="Unassembled WGS sequence"/>
</dbReference>
<dbReference type="AlphaFoldDB" id="A0A834XN45"/>
<dbReference type="OrthoDB" id="6088000at2759"/>
<accession>A0A834XN45</accession>
<dbReference type="EMBL" id="JACMRX010000005">
    <property type="protein sequence ID" value="KAF7988314.1"/>
    <property type="molecule type" value="Genomic_DNA"/>
</dbReference>
<keyword evidence="2" id="KW-1185">Reference proteome</keyword>
<proteinExistence type="predicted"/>
<sequence>MLMNNLLEVMEGVENALKYFPDCLERDMVIEVLVLLLDCIDYEQNVKCFDWKLAMAIFSGIAKIPRLSSSDLLIKISHYLMKNIECLNEPCVNQNEATSLAQLICVLLENKCQWVLQEAFEMFNNIVEHSTNEKIQKLSDNDYDEKADELYDNLMSLSRKKNCLNRNSLKKLTKACEIFFNAEM</sequence>
<reference evidence="1 2" key="1">
    <citation type="submission" date="2020-08" db="EMBL/GenBank/DDBJ databases">
        <title>Aphidius gifuensis genome sequencing and assembly.</title>
        <authorList>
            <person name="Du Z."/>
        </authorList>
    </citation>
    <scope>NUCLEOTIDE SEQUENCE [LARGE SCALE GENOMIC DNA]</scope>
    <source>
        <strain evidence="1">YNYX2018</strain>
        <tissue evidence="1">Adults</tissue>
    </source>
</reference>
<gene>
    <name evidence="1" type="ORF">HCN44_000887</name>
</gene>
<organism evidence="1 2">
    <name type="scientific">Aphidius gifuensis</name>
    <name type="common">Parasitoid wasp</name>
    <dbReference type="NCBI Taxonomy" id="684658"/>
    <lineage>
        <taxon>Eukaryota</taxon>
        <taxon>Metazoa</taxon>
        <taxon>Ecdysozoa</taxon>
        <taxon>Arthropoda</taxon>
        <taxon>Hexapoda</taxon>
        <taxon>Insecta</taxon>
        <taxon>Pterygota</taxon>
        <taxon>Neoptera</taxon>
        <taxon>Endopterygota</taxon>
        <taxon>Hymenoptera</taxon>
        <taxon>Apocrita</taxon>
        <taxon>Ichneumonoidea</taxon>
        <taxon>Braconidae</taxon>
        <taxon>Aphidiinae</taxon>
        <taxon>Aphidius</taxon>
    </lineage>
</organism>